<protein>
    <submittedName>
        <fullName evidence="1">Uncharacterized protein</fullName>
    </submittedName>
</protein>
<keyword evidence="2" id="KW-1185">Reference proteome</keyword>
<reference evidence="1" key="3">
    <citation type="submission" date="2022-06" db="UniProtKB">
        <authorList>
            <consortium name="EnsemblPlants"/>
        </authorList>
    </citation>
    <scope>IDENTIFICATION</scope>
</reference>
<evidence type="ECO:0000313" key="2">
    <source>
        <dbReference type="Proteomes" id="UP000015106"/>
    </source>
</evidence>
<dbReference type="Gramene" id="TuG1812G0300004993.01.T01">
    <property type="protein sequence ID" value="TuG1812G0300004993.01.T01"/>
    <property type="gene ID" value="TuG1812G0300004993.01"/>
</dbReference>
<dbReference type="EnsemblPlants" id="TuG1812G0300004993.01.T02">
    <property type="protein sequence ID" value="TuG1812G0300004993.01.T02"/>
    <property type="gene ID" value="TuG1812G0300004993.01"/>
</dbReference>
<organism evidence="1 2">
    <name type="scientific">Triticum urartu</name>
    <name type="common">Red wild einkorn</name>
    <name type="synonym">Crithodium urartu</name>
    <dbReference type="NCBI Taxonomy" id="4572"/>
    <lineage>
        <taxon>Eukaryota</taxon>
        <taxon>Viridiplantae</taxon>
        <taxon>Streptophyta</taxon>
        <taxon>Embryophyta</taxon>
        <taxon>Tracheophyta</taxon>
        <taxon>Spermatophyta</taxon>
        <taxon>Magnoliopsida</taxon>
        <taxon>Liliopsida</taxon>
        <taxon>Poales</taxon>
        <taxon>Poaceae</taxon>
        <taxon>BOP clade</taxon>
        <taxon>Pooideae</taxon>
        <taxon>Triticodae</taxon>
        <taxon>Triticeae</taxon>
        <taxon>Triticinae</taxon>
        <taxon>Triticum</taxon>
    </lineage>
</organism>
<dbReference type="Gramene" id="TuG1812G0300004993.01.T02">
    <property type="protein sequence ID" value="TuG1812G0300004993.01.T02"/>
    <property type="gene ID" value="TuG1812G0300004993.01"/>
</dbReference>
<sequence length="118" mass="13481">MIQLSVTYMDLLFLHLYGSKLSYFRDGSEGVSFAFGVEDAPNYAQNEVPMFCFPAVVATVLCSLHEQKRINETTFALKKKKDMLPINSIILKNRHSFCEVKGIVRFLPCMITTSMDWC</sequence>
<dbReference type="AlphaFoldDB" id="A0A8R7U0D5"/>
<accession>A0A8R7U0D5</accession>
<reference evidence="2" key="1">
    <citation type="journal article" date="2013" name="Nature">
        <title>Draft genome of the wheat A-genome progenitor Triticum urartu.</title>
        <authorList>
            <person name="Ling H.Q."/>
            <person name="Zhao S."/>
            <person name="Liu D."/>
            <person name="Wang J."/>
            <person name="Sun H."/>
            <person name="Zhang C."/>
            <person name="Fan H."/>
            <person name="Li D."/>
            <person name="Dong L."/>
            <person name="Tao Y."/>
            <person name="Gao C."/>
            <person name="Wu H."/>
            <person name="Li Y."/>
            <person name="Cui Y."/>
            <person name="Guo X."/>
            <person name="Zheng S."/>
            <person name="Wang B."/>
            <person name="Yu K."/>
            <person name="Liang Q."/>
            <person name="Yang W."/>
            <person name="Lou X."/>
            <person name="Chen J."/>
            <person name="Feng M."/>
            <person name="Jian J."/>
            <person name="Zhang X."/>
            <person name="Luo G."/>
            <person name="Jiang Y."/>
            <person name="Liu J."/>
            <person name="Wang Z."/>
            <person name="Sha Y."/>
            <person name="Zhang B."/>
            <person name="Wu H."/>
            <person name="Tang D."/>
            <person name="Shen Q."/>
            <person name="Xue P."/>
            <person name="Zou S."/>
            <person name="Wang X."/>
            <person name="Liu X."/>
            <person name="Wang F."/>
            <person name="Yang Y."/>
            <person name="An X."/>
            <person name="Dong Z."/>
            <person name="Zhang K."/>
            <person name="Zhang X."/>
            <person name="Luo M.C."/>
            <person name="Dvorak J."/>
            <person name="Tong Y."/>
            <person name="Wang J."/>
            <person name="Yang H."/>
            <person name="Li Z."/>
            <person name="Wang D."/>
            <person name="Zhang A."/>
            <person name="Wang J."/>
        </authorList>
    </citation>
    <scope>NUCLEOTIDE SEQUENCE</scope>
    <source>
        <strain evidence="2">cv. G1812</strain>
    </source>
</reference>
<dbReference type="EnsemblPlants" id="TuG1812G0300004993.01.T01">
    <property type="protein sequence ID" value="TuG1812G0300004993.01.T01"/>
    <property type="gene ID" value="TuG1812G0300004993.01"/>
</dbReference>
<evidence type="ECO:0000313" key="1">
    <source>
        <dbReference type="EnsemblPlants" id="TuG1812G0300004993.01.T01"/>
    </source>
</evidence>
<name>A0A8R7U0D5_TRIUA</name>
<reference evidence="1" key="2">
    <citation type="submission" date="2018-03" db="EMBL/GenBank/DDBJ databases">
        <title>The Triticum urartu genome reveals the dynamic nature of wheat genome evolution.</title>
        <authorList>
            <person name="Ling H."/>
            <person name="Ma B."/>
            <person name="Shi X."/>
            <person name="Liu H."/>
            <person name="Dong L."/>
            <person name="Sun H."/>
            <person name="Cao Y."/>
            <person name="Gao Q."/>
            <person name="Zheng S."/>
            <person name="Li Y."/>
            <person name="Yu Y."/>
            <person name="Du H."/>
            <person name="Qi M."/>
            <person name="Li Y."/>
            <person name="Yu H."/>
            <person name="Cui Y."/>
            <person name="Wang N."/>
            <person name="Chen C."/>
            <person name="Wu H."/>
            <person name="Zhao Y."/>
            <person name="Zhang J."/>
            <person name="Li Y."/>
            <person name="Zhou W."/>
            <person name="Zhang B."/>
            <person name="Hu W."/>
            <person name="Eijk M."/>
            <person name="Tang J."/>
            <person name="Witsenboer H."/>
            <person name="Zhao S."/>
            <person name="Li Z."/>
            <person name="Zhang A."/>
            <person name="Wang D."/>
            <person name="Liang C."/>
        </authorList>
    </citation>
    <scope>NUCLEOTIDE SEQUENCE [LARGE SCALE GENOMIC DNA]</scope>
    <source>
        <strain evidence="1">cv. G1812</strain>
    </source>
</reference>
<proteinExistence type="predicted"/>
<dbReference type="Proteomes" id="UP000015106">
    <property type="component" value="Chromosome 3"/>
</dbReference>